<keyword evidence="4 7" id="KW-0067">ATP-binding</keyword>
<accession>Q48AV0</accession>
<evidence type="ECO:0000256" key="3">
    <source>
        <dbReference type="ARBA" id="ARBA00022806"/>
    </source>
</evidence>
<dbReference type="SMART" id="SM00490">
    <property type="entry name" value="HELICc"/>
    <property type="match status" value="1"/>
</dbReference>
<dbReference type="AlphaFoldDB" id="Q48AV0"/>
<dbReference type="Pfam" id="PF00270">
    <property type="entry name" value="DEAD"/>
    <property type="match status" value="1"/>
</dbReference>
<proteinExistence type="inferred from homology"/>
<evidence type="ECO:0000256" key="1">
    <source>
        <dbReference type="ARBA" id="ARBA00022741"/>
    </source>
</evidence>
<evidence type="ECO:0000259" key="9">
    <source>
        <dbReference type="PROSITE" id="PS51192"/>
    </source>
</evidence>
<feature type="domain" description="Helicase ATP-binding" evidence="9">
    <location>
        <begin position="36"/>
        <end position="209"/>
    </location>
</feature>
<name>Q48AV0_COLP3</name>
<organism evidence="12 13">
    <name type="scientific">Colwellia psychrerythraea (strain 34H / ATCC BAA-681)</name>
    <name type="common">Vibrio psychroerythus</name>
    <dbReference type="NCBI Taxonomy" id="167879"/>
    <lineage>
        <taxon>Bacteria</taxon>
        <taxon>Pseudomonadati</taxon>
        <taxon>Pseudomonadota</taxon>
        <taxon>Gammaproteobacteria</taxon>
        <taxon>Alteromonadales</taxon>
        <taxon>Colwelliaceae</taxon>
        <taxon>Colwellia</taxon>
    </lineage>
</organism>
<dbReference type="InterPro" id="IPR050079">
    <property type="entry name" value="DEAD_box_RNA_helicase"/>
</dbReference>
<keyword evidence="1 7" id="KW-0547">Nucleotide-binding</keyword>
<evidence type="ECO:0000256" key="7">
    <source>
        <dbReference type="RuleBase" id="RU000492"/>
    </source>
</evidence>
<feature type="region of interest" description="Disordered" evidence="8">
    <location>
        <begin position="390"/>
        <end position="420"/>
    </location>
</feature>
<feature type="domain" description="DEAD-box RNA helicase Q" evidence="11">
    <location>
        <begin position="5"/>
        <end position="33"/>
    </location>
</feature>
<feature type="short sequence motif" description="Q motif" evidence="6">
    <location>
        <begin position="5"/>
        <end position="33"/>
    </location>
</feature>
<dbReference type="SMART" id="SM00487">
    <property type="entry name" value="DEXDc"/>
    <property type="match status" value="1"/>
</dbReference>
<dbReference type="PANTHER" id="PTHR47959">
    <property type="entry name" value="ATP-DEPENDENT RNA HELICASE RHLE-RELATED"/>
    <property type="match status" value="1"/>
</dbReference>
<sequence>MAKRMTFSSFSLDSTLLKAITESAYDEPTEIQKQSIPLILAKHDVMARAQTGTGKTAAFALPILQQLISVQPCKPELRALVLTPTRELAQQVHKSFCHYGQFTDVTIGIAYGGVSTKKQISELKVGVDILIATPGRLLDLLRTESVSLSNIETLVFDEADRMLDMGFKEEIDQITQYLPKTKQTLLFSATFADDIYKMSKNILVEPKMVEIDEKNKAADDVEQLVYGVDADRKRELTSFLIGSRNWKQVLVFTRTKQCADDLAKEMTKDGVKSLAIHGDKSQGAREKALHEFKEGKVRALIATDVAARGIDIKGLSHVINYELPYNAEDYVHRIGRTARAGNSGLAVSLVSPGEEWLLTAIEELLDIQLLQQWLPGYELDLTKIANSNKRPINKKNARKDALSAGDKSKGHRPNTRNRRR</sequence>
<feature type="compositionally biased region" description="Basic residues" evidence="8">
    <location>
        <begin position="409"/>
        <end position="420"/>
    </location>
</feature>
<dbReference type="InterPro" id="IPR044742">
    <property type="entry name" value="DEAD/DEAH_RhlB"/>
</dbReference>
<dbReference type="HOGENOM" id="CLU_003041_28_3_6"/>
<dbReference type="CDD" id="cd18787">
    <property type="entry name" value="SF2_C_DEAD"/>
    <property type="match status" value="1"/>
</dbReference>
<dbReference type="GO" id="GO:0005524">
    <property type="term" value="F:ATP binding"/>
    <property type="evidence" value="ECO:0007669"/>
    <property type="project" value="UniProtKB-KW"/>
</dbReference>
<dbReference type="GO" id="GO:0003724">
    <property type="term" value="F:RNA helicase activity"/>
    <property type="evidence" value="ECO:0007669"/>
    <property type="project" value="InterPro"/>
</dbReference>
<evidence type="ECO:0000256" key="2">
    <source>
        <dbReference type="ARBA" id="ARBA00022801"/>
    </source>
</evidence>
<keyword evidence="2 7" id="KW-0378">Hydrolase</keyword>
<dbReference type="InterPro" id="IPR014014">
    <property type="entry name" value="RNA_helicase_DEAD_Q_motif"/>
</dbReference>
<dbReference type="Pfam" id="PF00271">
    <property type="entry name" value="Helicase_C"/>
    <property type="match status" value="1"/>
</dbReference>
<evidence type="ECO:0000256" key="8">
    <source>
        <dbReference type="SAM" id="MobiDB-lite"/>
    </source>
</evidence>
<dbReference type="PROSITE" id="PS51192">
    <property type="entry name" value="HELICASE_ATP_BIND_1"/>
    <property type="match status" value="1"/>
</dbReference>
<dbReference type="Proteomes" id="UP000000547">
    <property type="component" value="Chromosome"/>
</dbReference>
<evidence type="ECO:0000256" key="5">
    <source>
        <dbReference type="ARBA" id="ARBA00038437"/>
    </source>
</evidence>
<keyword evidence="3 7" id="KW-0347">Helicase</keyword>
<dbReference type="PROSITE" id="PS00039">
    <property type="entry name" value="DEAD_ATP_HELICASE"/>
    <property type="match status" value="1"/>
</dbReference>
<evidence type="ECO:0000313" key="13">
    <source>
        <dbReference type="Proteomes" id="UP000000547"/>
    </source>
</evidence>
<dbReference type="GO" id="GO:0005829">
    <property type="term" value="C:cytosol"/>
    <property type="evidence" value="ECO:0007669"/>
    <property type="project" value="TreeGrafter"/>
</dbReference>
<comment type="similarity">
    <text evidence="5 7">Belongs to the DEAD box helicase family.</text>
</comment>
<dbReference type="InterPro" id="IPR014001">
    <property type="entry name" value="Helicase_ATP-bd"/>
</dbReference>
<protein>
    <submittedName>
        <fullName evidence="12">ATP-dependent RNA helicase, DEAD box family</fullName>
    </submittedName>
</protein>
<evidence type="ECO:0000256" key="6">
    <source>
        <dbReference type="PROSITE-ProRule" id="PRU00552"/>
    </source>
</evidence>
<dbReference type="InterPro" id="IPR000629">
    <property type="entry name" value="RNA-helicase_DEAD-box_CS"/>
</dbReference>
<evidence type="ECO:0000313" key="12">
    <source>
        <dbReference type="EMBL" id="AAZ26869.1"/>
    </source>
</evidence>
<dbReference type="PANTHER" id="PTHR47959:SF7">
    <property type="entry name" value="ATP-DEPENDENT RNA HELICASE DEAD BOX FAMILY"/>
    <property type="match status" value="1"/>
</dbReference>
<dbReference type="PROSITE" id="PS51194">
    <property type="entry name" value="HELICASE_CTER"/>
    <property type="match status" value="1"/>
</dbReference>
<dbReference type="CDD" id="cd00268">
    <property type="entry name" value="DEADc"/>
    <property type="match status" value="1"/>
</dbReference>
<evidence type="ECO:0000259" key="11">
    <source>
        <dbReference type="PROSITE" id="PS51195"/>
    </source>
</evidence>
<dbReference type="KEGG" id="cps:CPS_0042"/>
<dbReference type="STRING" id="167879.CPS_0042"/>
<evidence type="ECO:0000256" key="4">
    <source>
        <dbReference type="ARBA" id="ARBA00022840"/>
    </source>
</evidence>
<dbReference type="SUPFAM" id="SSF52540">
    <property type="entry name" value="P-loop containing nucleoside triphosphate hydrolases"/>
    <property type="match status" value="1"/>
</dbReference>
<gene>
    <name evidence="12" type="ordered locus">CPS_0042</name>
</gene>
<dbReference type="Gene3D" id="3.40.50.300">
    <property type="entry name" value="P-loop containing nucleotide triphosphate hydrolases"/>
    <property type="match status" value="2"/>
</dbReference>
<dbReference type="InterPro" id="IPR027417">
    <property type="entry name" value="P-loop_NTPase"/>
</dbReference>
<dbReference type="GO" id="GO:0016787">
    <property type="term" value="F:hydrolase activity"/>
    <property type="evidence" value="ECO:0007669"/>
    <property type="project" value="UniProtKB-KW"/>
</dbReference>
<reference evidence="12" key="1">
    <citation type="journal article" date="2005" name="Proc. Natl. Acad. Sci. U.S.A.">
        <title>The psychrophilic lifestyle as revealed by the genome sequence of Colwellia psychrerythraea 34H through genomic and proteomic analyses.</title>
        <authorList>
            <person name="Methe B.A."/>
            <person name="Nelson K.E."/>
            <person name="Deming J.W."/>
            <person name="Momen B."/>
            <person name="Melamud E."/>
            <person name="Zhang X."/>
            <person name="Moult J."/>
            <person name="Madupu R."/>
            <person name="Nelson W.C."/>
            <person name="Dodson R.J."/>
            <person name="Brinkac L.M."/>
            <person name="Daugherty S.C."/>
            <person name="Durkin A.S."/>
            <person name="DeBoy R.T."/>
            <person name="Kolonay J.F."/>
            <person name="Sullivan S.A."/>
            <person name="Zhou L."/>
            <person name="Davidsen T.M."/>
            <person name="Wu M."/>
            <person name="Huston A.L."/>
            <person name="Lewis M."/>
            <person name="Weaver B."/>
            <person name="Weidman J.F."/>
            <person name="Khouri H."/>
            <person name="Utterback T.R."/>
            <person name="Feldblyum T.V."/>
            <person name="Fraser C.M."/>
        </authorList>
    </citation>
    <scope>NUCLEOTIDE SEQUENCE [LARGE SCALE GENOMIC DNA]</scope>
    <source>
        <strain evidence="12">34H</strain>
    </source>
</reference>
<dbReference type="InterPro" id="IPR011545">
    <property type="entry name" value="DEAD/DEAH_box_helicase_dom"/>
</dbReference>
<dbReference type="GO" id="GO:0003676">
    <property type="term" value="F:nucleic acid binding"/>
    <property type="evidence" value="ECO:0007669"/>
    <property type="project" value="InterPro"/>
</dbReference>
<dbReference type="InterPro" id="IPR001650">
    <property type="entry name" value="Helicase_C-like"/>
</dbReference>
<feature type="domain" description="Helicase C-terminal" evidence="10">
    <location>
        <begin position="220"/>
        <end position="382"/>
    </location>
</feature>
<evidence type="ECO:0000259" key="10">
    <source>
        <dbReference type="PROSITE" id="PS51194"/>
    </source>
</evidence>
<dbReference type="EMBL" id="CP000083">
    <property type="protein sequence ID" value="AAZ26869.1"/>
    <property type="molecule type" value="Genomic_DNA"/>
</dbReference>
<dbReference type="PROSITE" id="PS51195">
    <property type="entry name" value="Q_MOTIF"/>
    <property type="match status" value="1"/>
</dbReference>